<keyword evidence="1" id="KW-0645">Protease</keyword>
<dbReference type="GO" id="GO:0008233">
    <property type="term" value="F:peptidase activity"/>
    <property type="evidence" value="ECO:0007669"/>
    <property type="project" value="UniProtKB-KW"/>
</dbReference>
<evidence type="ECO:0000313" key="2">
    <source>
        <dbReference type="Proteomes" id="UP001526426"/>
    </source>
</evidence>
<dbReference type="EMBL" id="JAIHOM010000003">
    <property type="protein sequence ID" value="MCW6034852.1"/>
    <property type="molecule type" value="Genomic_DNA"/>
</dbReference>
<dbReference type="InterPro" id="IPR034122">
    <property type="entry name" value="Retropepsin-like_bacterial"/>
</dbReference>
<keyword evidence="2" id="KW-1185">Reference proteome</keyword>
<dbReference type="Gene3D" id="2.40.70.10">
    <property type="entry name" value="Acid Proteases"/>
    <property type="match status" value="2"/>
</dbReference>
<protein>
    <submittedName>
        <fullName evidence="1">Aspartyl protease family protein</fullName>
    </submittedName>
</protein>
<dbReference type="CDD" id="cd05483">
    <property type="entry name" value="retropepsin_like_bacteria"/>
    <property type="match status" value="1"/>
</dbReference>
<gene>
    <name evidence="1" type="ORF">K4A83_00990</name>
</gene>
<accession>A0ABT3L027</accession>
<evidence type="ECO:0000313" key="1">
    <source>
        <dbReference type="EMBL" id="MCW6034852.1"/>
    </source>
</evidence>
<dbReference type="Pfam" id="PF13650">
    <property type="entry name" value="Asp_protease_2"/>
    <property type="match status" value="1"/>
</dbReference>
<dbReference type="Proteomes" id="UP001526426">
    <property type="component" value="Unassembled WGS sequence"/>
</dbReference>
<name>A0ABT3L027_9CYAN</name>
<organism evidence="1 2">
    <name type="scientific">Spirulina subsalsa FACHB-351</name>
    <dbReference type="NCBI Taxonomy" id="234711"/>
    <lineage>
        <taxon>Bacteria</taxon>
        <taxon>Bacillati</taxon>
        <taxon>Cyanobacteriota</taxon>
        <taxon>Cyanophyceae</taxon>
        <taxon>Spirulinales</taxon>
        <taxon>Spirulinaceae</taxon>
        <taxon>Spirulina</taxon>
    </lineage>
</organism>
<keyword evidence="1" id="KW-0378">Hydrolase</keyword>
<dbReference type="GO" id="GO:0006508">
    <property type="term" value="P:proteolysis"/>
    <property type="evidence" value="ECO:0007669"/>
    <property type="project" value="UniProtKB-KW"/>
</dbReference>
<reference evidence="1 2" key="1">
    <citation type="submission" date="2021-08" db="EMBL/GenBank/DDBJ databases">
        <title>Draft genome sequence of Spirulina subsalsa with high tolerance to salinity and hype-accumulation of phycocyanin.</title>
        <authorList>
            <person name="Pei H."/>
            <person name="Jiang L."/>
        </authorList>
    </citation>
    <scope>NUCLEOTIDE SEQUENCE [LARGE SCALE GENOMIC DNA]</scope>
    <source>
        <strain evidence="1 2">FACHB-351</strain>
    </source>
</reference>
<dbReference type="Pfam" id="PF13975">
    <property type="entry name" value="gag-asp_proteas"/>
    <property type="match status" value="1"/>
</dbReference>
<proteinExistence type="predicted"/>
<comment type="caution">
    <text evidence="1">The sequence shown here is derived from an EMBL/GenBank/DDBJ whole genome shotgun (WGS) entry which is preliminary data.</text>
</comment>
<dbReference type="InterPro" id="IPR021109">
    <property type="entry name" value="Peptidase_aspartic_dom_sf"/>
</dbReference>
<sequence>MQSNSPKMMHRFSYIATACLTLFLTPYREQPTFAEIAPPVILHPLQSTAPLPLTEGLRAIVQLQDLDLPHPQTTGEETIPLRALTGTRVFVLDLHIGDSHSETLGDRTATFLFDIGASTSMLSTPTVKDLGLQGKALPQELLTSAVAGDECETMNANLHTFPPLTRDSLRIEGLQGLEFTDVIIPGRLDGVLGMDVLGHYDLEVDPRQRMLTLLPPGSNPELNLEAEVPLVERLGVLLVQVEINGEGPFTFLIDNGADRMFISQGLAELLNLGEEDRSPIQIQGFCGLEPAQATVLRQVKLEQHEQQDLDAIILASPVLKLLEVDGILGQNFLNEYQQYWRFDREERAGKLQGGRLLLIPYPSR</sequence>
<dbReference type="SUPFAM" id="SSF50630">
    <property type="entry name" value="Acid proteases"/>
    <property type="match status" value="1"/>
</dbReference>